<dbReference type="AlphaFoldDB" id="A0AAW2XB05"/>
<proteinExistence type="predicted"/>
<dbReference type="InterPro" id="IPR044832">
    <property type="entry name" value="NRP-like"/>
</dbReference>
<evidence type="ECO:0000259" key="8">
    <source>
        <dbReference type="PROSITE" id="PS51222"/>
    </source>
</evidence>
<feature type="domain" description="DCD" evidence="8">
    <location>
        <begin position="167"/>
        <end position="299"/>
    </location>
</feature>
<keyword evidence="2" id="KW-0645">Protease</keyword>
<dbReference type="PANTHER" id="PTHR46034">
    <property type="match status" value="1"/>
</dbReference>
<evidence type="ECO:0000256" key="1">
    <source>
        <dbReference type="ARBA" id="ARBA00001947"/>
    </source>
</evidence>
<reference evidence="9" key="1">
    <citation type="submission" date="2020-06" db="EMBL/GenBank/DDBJ databases">
        <authorList>
            <person name="Li T."/>
            <person name="Hu X."/>
            <person name="Zhang T."/>
            <person name="Song X."/>
            <person name="Zhang H."/>
            <person name="Dai N."/>
            <person name="Sheng W."/>
            <person name="Hou X."/>
            <person name="Wei L."/>
        </authorList>
    </citation>
    <scope>NUCLEOTIDE SEQUENCE</scope>
    <source>
        <strain evidence="9">KEN1</strain>
        <tissue evidence="9">Leaf</tissue>
    </source>
</reference>
<feature type="region of interest" description="Disordered" evidence="7">
    <location>
        <begin position="123"/>
        <end position="146"/>
    </location>
</feature>
<organism evidence="9">
    <name type="scientific">Sesamum latifolium</name>
    <dbReference type="NCBI Taxonomy" id="2727402"/>
    <lineage>
        <taxon>Eukaryota</taxon>
        <taxon>Viridiplantae</taxon>
        <taxon>Streptophyta</taxon>
        <taxon>Embryophyta</taxon>
        <taxon>Tracheophyta</taxon>
        <taxon>Spermatophyta</taxon>
        <taxon>Magnoliopsida</taxon>
        <taxon>eudicotyledons</taxon>
        <taxon>Gunneridae</taxon>
        <taxon>Pentapetalae</taxon>
        <taxon>asterids</taxon>
        <taxon>lamiids</taxon>
        <taxon>Lamiales</taxon>
        <taxon>Pedaliaceae</taxon>
        <taxon>Sesamum</taxon>
    </lineage>
</organism>
<dbReference type="EMBL" id="JACGWN010000005">
    <property type="protein sequence ID" value="KAL0450801.1"/>
    <property type="molecule type" value="Genomic_DNA"/>
</dbReference>
<dbReference type="GO" id="GO:0034976">
    <property type="term" value="P:response to endoplasmic reticulum stress"/>
    <property type="evidence" value="ECO:0007669"/>
    <property type="project" value="InterPro"/>
</dbReference>
<sequence>MESIHSFWQLGDELRGQSKVSEDHKWLAAASKLAEQTRLKPERRINLDLSKGSAEMRPRDNFAFQEDNKFESFNFNMLNLEAKLNENVTKSSLRNGIYNMNDVYQNPNVSSLANISGSKYNNINHIKEPNNSNGNTTSNKEDSVNSSNALDKRFKTLPAAETLPRNEVLGGYIFVCNNDTMQEDLKRQLFGLPPRYRDSVRAITPGLPLFLYNYTTHQLHGIFEATTFGGSNIDPTAWEDKKCKGESRFPAQVRIRVRKLCKPLEEDAFRPVLHHYDGPKFRLELSVPETLDLLDLCEQAVFVEHPSAFHRFSMERKLGSPRYSVVPELKSQQKTRWRQIVTRTTAVDRNLRLNQTNKTALSCMRIIPNGTTGADSSFHTLTYASTPLSTLPMAAIPLPSVNCSEKLSRISFYFSTKNKPLISFPGGFKLKPLKSKPRSKGFVCRAVSSVAIRDLDADDFRHPLDRQNTLILRAIPGLNEIGKALLGTVTEQVMLLENIGTSVLVSENQLPELHELLVEAARILNIEAPDLYLRQSPVPNAYTLAISGKKPFVVVHTSLVELLSRKELQAVLAHELGHLKCDHGVWLTFANILTLGAFLYPVITLNDALCLTSSLFIGLGSLIAQRLEEQLFRWLRAAELTCDRAALLVARDPKVVISVLMKLAGGCPSMADKLNVDAFLEQARSYEKASSSPVGWYIRNAQTSQLSHPLPVLRAREIDEWSRSKEYQSLLKRVKWVNSVQNV</sequence>
<name>A0AAW2XB05_9LAMI</name>
<evidence type="ECO:0000256" key="6">
    <source>
        <dbReference type="ARBA" id="ARBA00023049"/>
    </source>
</evidence>
<dbReference type="Pfam" id="PF10539">
    <property type="entry name" value="Dev_Cell_Death"/>
    <property type="match status" value="1"/>
</dbReference>
<dbReference type="Gene3D" id="3.30.2010.10">
    <property type="entry name" value="Metalloproteases ('zincins'), catalytic domain"/>
    <property type="match status" value="1"/>
</dbReference>
<dbReference type="GO" id="GO:0004222">
    <property type="term" value="F:metalloendopeptidase activity"/>
    <property type="evidence" value="ECO:0007669"/>
    <property type="project" value="InterPro"/>
</dbReference>
<dbReference type="PROSITE" id="PS51222">
    <property type="entry name" value="DCD"/>
    <property type="match status" value="1"/>
</dbReference>
<dbReference type="SMART" id="SM00767">
    <property type="entry name" value="DCD"/>
    <property type="match status" value="1"/>
</dbReference>
<keyword evidence="3" id="KW-0479">Metal-binding</keyword>
<evidence type="ECO:0000256" key="5">
    <source>
        <dbReference type="ARBA" id="ARBA00022833"/>
    </source>
</evidence>
<accession>A0AAW2XB05</accession>
<dbReference type="InterPro" id="IPR001915">
    <property type="entry name" value="Peptidase_M48"/>
</dbReference>
<dbReference type="InterPro" id="IPR013989">
    <property type="entry name" value="Dev_and_cell_death_domain"/>
</dbReference>
<protein>
    <submittedName>
        <fullName evidence="9">B2 protein</fullName>
    </submittedName>
</protein>
<gene>
    <name evidence="9" type="ORF">Slati_1636500</name>
</gene>
<comment type="caution">
    <text evidence="9">The sequence shown here is derived from an EMBL/GenBank/DDBJ whole genome shotgun (WGS) entry which is preliminary data.</text>
</comment>
<keyword evidence="5" id="KW-0862">Zinc</keyword>
<keyword evidence="4" id="KW-0378">Hydrolase</keyword>
<dbReference type="FunFam" id="3.30.2010.10:FF:000007">
    <property type="entry name" value="Peptidase M48 family protein"/>
    <property type="match status" value="1"/>
</dbReference>
<evidence type="ECO:0000256" key="3">
    <source>
        <dbReference type="ARBA" id="ARBA00022723"/>
    </source>
</evidence>
<evidence type="ECO:0000313" key="9">
    <source>
        <dbReference type="EMBL" id="KAL0450801.1"/>
    </source>
</evidence>
<comment type="cofactor">
    <cofactor evidence="1">
        <name>Zn(2+)</name>
        <dbReference type="ChEBI" id="CHEBI:29105"/>
    </cofactor>
</comment>
<dbReference type="CDD" id="cd07325">
    <property type="entry name" value="M48_Ste24p_like"/>
    <property type="match status" value="1"/>
</dbReference>
<evidence type="ECO:0000256" key="4">
    <source>
        <dbReference type="ARBA" id="ARBA00022801"/>
    </source>
</evidence>
<evidence type="ECO:0000256" key="2">
    <source>
        <dbReference type="ARBA" id="ARBA00022670"/>
    </source>
</evidence>
<evidence type="ECO:0000256" key="7">
    <source>
        <dbReference type="SAM" id="MobiDB-lite"/>
    </source>
</evidence>
<dbReference type="PANTHER" id="PTHR46034:SF12">
    <property type="entry name" value="B2 PROTEIN"/>
    <property type="match status" value="1"/>
</dbReference>
<dbReference type="GO" id="GO:0046872">
    <property type="term" value="F:metal ion binding"/>
    <property type="evidence" value="ECO:0007669"/>
    <property type="project" value="UniProtKB-KW"/>
</dbReference>
<dbReference type="Pfam" id="PF01435">
    <property type="entry name" value="Peptidase_M48"/>
    <property type="match status" value="1"/>
</dbReference>
<reference evidence="9" key="2">
    <citation type="journal article" date="2024" name="Plant">
        <title>Genomic evolution and insights into agronomic trait innovations of Sesamum species.</title>
        <authorList>
            <person name="Miao H."/>
            <person name="Wang L."/>
            <person name="Qu L."/>
            <person name="Liu H."/>
            <person name="Sun Y."/>
            <person name="Le M."/>
            <person name="Wang Q."/>
            <person name="Wei S."/>
            <person name="Zheng Y."/>
            <person name="Lin W."/>
            <person name="Duan Y."/>
            <person name="Cao H."/>
            <person name="Xiong S."/>
            <person name="Wang X."/>
            <person name="Wei L."/>
            <person name="Li C."/>
            <person name="Ma Q."/>
            <person name="Ju M."/>
            <person name="Zhao R."/>
            <person name="Li G."/>
            <person name="Mu C."/>
            <person name="Tian Q."/>
            <person name="Mei H."/>
            <person name="Zhang T."/>
            <person name="Gao T."/>
            <person name="Zhang H."/>
        </authorList>
    </citation>
    <scope>NUCLEOTIDE SEQUENCE</scope>
    <source>
        <strain evidence="9">KEN1</strain>
    </source>
</reference>
<keyword evidence="6" id="KW-0482">Metalloprotease</keyword>
<dbReference type="GO" id="GO:0006508">
    <property type="term" value="P:proteolysis"/>
    <property type="evidence" value="ECO:0007669"/>
    <property type="project" value="UniProtKB-KW"/>
</dbReference>